<comment type="cofactor">
    <cofactor evidence="1">
        <name>FAD</name>
        <dbReference type="ChEBI" id="CHEBI:57692"/>
    </cofactor>
</comment>
<keyword evidence="3" id="KW-0274">FAD</keyword>
<dbReference type="Pfam" id="PF07992">
    <property type="entry name" value="Pyr_redox_2"/>
    <property type="match status" value="1"/>
</dbReference>
<dbReference type="GO" id="GO:0016491">
    <property type="term" value="F:oxidoreductase activity"/>
    <property type="evidence" value="ECO:0007669"/>
    <property type="project" value="UniProtKB-KW"/>
</dbReference>
<dbReference type="PANTHER" id="PTHR48467">
    <property type="entry name" value="GLUTAMATE SYNTHASE 1 [NADH], CHLOROPLASTIC-LIKE"/>
    <property type="match status" value="1"/>
</dbReference>
<evidence type="ECO:0000256" key="4">
    <source>
        <dbReference type="ARBA" id="ARBA00022857"/>
    </source>
</evidence>
<evidence type="ECO:0000256" key="5">
    <source>
        <dbReference type="ARBA" id="ARBA00023002"/>
    </source>
</evidence>
<organism evidence="7 8">
    <name type="scientific">Collichthys lucidus</name>
    <name type="common">Big head croaker</name>
    <name type="synonym">Sciaena lucida</name>
    <dbReference type="NCBI Taxonomy" id="240159"/>
    <lineage>
        <taxon>Eukaryota</taxon>
        <taxon>Metazoa</taxon>
        <taxon>Chordata</taxon>
        <taxon>Craniata</taxon>
        <taxon>Vertebrata</taxon>
        <taxon>Euteleostomi</taxon>
        <taxon>Actinopterygii</taxon>
        <taxon>Neopterygii</taxon>
        <taxon>Teleostei</taxon>
        <taxon>Neoteleostei</taxon>
        <taxon>Acanthomorphata</taxon>
        <taxon>Eupercaria</taxon>
        <taxon>Sciaenidae</taxon>
        <taxon>Collichthys</taxon>
    </lineage>
</organism>
<keyword evidence="2" id="KW-0285">Flavoprotein</keyword>
<evidence type="ECO:0000313" key="7">
    <source>
        <dbReference type="EMBL" id="TKS90171.1"/>
    </source>
</evidence>
<proteinExistence type="predicted"/>
<gene>
    <name evidence="7" type="ORF">D9C73_024301</name>
</gene>
<dbReference type="Gene3D" id="3.40.50.720">
    <property type="entry name" value="NAD(P)-binding Rossmann-like Domain"/>
    <property type="match status" value="1"/>
</dbReference>
<evidence type="ECO:0000256" key="3">
    <source>
        <dbReference type="ARBA" id="ARBA00022827"/>
    </source>
</evidence>
<dbReference type="PRINTS" id="PR00419">
    <property type="entry name" value="ADXRDTASE"/>
</dbReference>
<evidence type="ECO:0000313" key="8">
    <source>
        <dbReference type="Proteomes" id="UP000298787"/>
    </source>
</evidence>
<dbReference type="InterPro" id="IPR055275">
    <property type="entry name" value="Ferredox_Rdtase"/>
</dbReference>
<dbReference type="STRING" id="240159.A0A4U5VPY2"/>
<keyword evidence="8" id="KW-1185">Reference proteome</keyword>
<keyword evidence="4" id="KW-0521">NADP</keyword>
<evidence type="ECO:0000256" key="1">
    <source>
        <dbReference type="ARBA" id="ARBA00001974"/>
    </source>
</evidence>
<name>A0A4U5VPY2_COLLU</name>
<sequence length="274" mass="30060">MSRLELKDTDYYYCRWISPKKTGPEYLSSSGTVIIVKGEHVCGRVFYSSGKTKVCIVGGGPAGFYTAQHLIKACQDAEVDIYERLPVPFGLVRFGVAPDHPEVKNVINTFTQTAKQSGCSFYGNVNVGKDVSIQELQQAYHAVVLSYGAEGNRTMGVPGEDLAGVYSAKDFVGWYNGLPNCQQLRPDLSCETAVILGQGNVALDIARILLSPVDVLKKTDITQPALEALTKSQIRRVLIVGRRGPAQIACTIKVLRQKRKFVRGKSDIENVFQP</sequence>
<dbReference type="AlphaFoldDB" id="A0A4U5VPY2"/>
<feature type="domain" description="FAD/NAD(P)-binding" evidence="6">
    <location>
        <begin position="53"/>
        <end position="210"/>
    </location>
</feature>
<dbReference type="SUPFAM" id="SSF51971">
    <property type="entry name" value="Nucleotide-binding domain"/>
    <property type="match status" value="1"/>
</dbReference>
<evidence type="ECO:0000259" key="6">
    <source>
        <dbReference type="Pfam" id="PF07992"/>
    </source>
</evidence>
<dbReference type="InterPro" id="IPR036188">
    <property type="entry name" value="FAD/NAD-bd_sf"/>
</dbReference>
<dbReference type="PANTHER" id="PTHR48467:SF1">
    <property type="entry name" value="GLUTAMATE SYNTHASE 1 [NADH], CHLOROPLASTIC-LIKE"/>
    <property type="match status" value="1"/>
</dbReference>
<dbReference type="InterPro" id="IPR023753">
    <property type="entry name" value="FAD/NAD-binding_dom"/>
</dbReference>
<dbReference type="EMBL" id="CM014098">
    <property type="protein sequence ID" value="TKS90171.1"/>
    <property type="molecule type" value="Genomic_DNA"/>
</dbReference>
<protein>
    <submittedName>
        <fullName evidence="7">NADPH:adrenodoxin oxidoreductase, mitochondrial</fullName>
    </submittedName>
</protein>
<dbReference type="Gene3D" id="3.50.50.60">
    <property type="entry name" value="FAD/NAD(P)-binding domain"/>
    <property type="match status" value="1"/>
</dbReference>
<keyword evidence="5" id="KW-0560">Oxidoreductase</keyword>
<reference evidence="7 8" key="1">
    <citation type="submission" date="2019-01" db="EMBL/GenBank/DDBJ databases">
        <title>Genome Assembly of Collichthys lucidus.</title>
        <authorList>
            <person name="Cai M."/>
            <person name="Xiao S."/>
        </authorList>
    </citation>
    <scope>NUCLEOTIDE SEQUENCE [LARGE SCALE GENOMIC DNA]</scope>
    <source>
        <strain evidence="7">JT15FE1705JMU</strain>
        <tissue evidence="7">Muscle</tissue>
    </source>
</reference>
<evidence type="ECO:0000256" key="2">
    <source>
        <dbReference type="ARBA" id="ARBA00022630"/>
    </source>
</evidence>
<accession>A0A4U5VPY2</accession>
<dbReference type="Proteomes" id="UP000298787">
    <property type="component" value="Chromosome 21"/>
</dbReference>